<name>A0A644XQR8_9ZZZZ</name>
<organism evidence="1">
    <name type="scientific">bioreactor metagenome</name>
    <dbReference type="NCBI Taxonomy" id="1076179"/>
    <lineage>
        <taxon>unclassified sequences</taxon>
        <taxon>metagenomes</taxon>
        <taxon>ecological metagenomes</taxon>
    </lineage>
</organism>
<sequence>MYQYKSEALIYVEPSYDNKVNKAIADNYQFIRDSFKQKRISFIYLPKLLSNDSFSKVMDYNRPYFKNYNQADPAKLYPQLIKHFNIRSNGPALVYVSDEVDEIHEFEFFPLTSGIAKEQLTVYIREILHEINRIKTEIQLKEDKYPHIWFKISEPSVQYENGNDADSHFDRVAFEIPEELRKKINELKEAGYLSKLIEFLEELQKTTRQLSRLHITKDFKIYLMDYEMKEVQMSPLPKALYFLFLNHPEGILFKELTDYRTELMTIYKNISLRENPDEARESIKKMTDPFDNSVNEKCSRIRAAFLRVIAEDIAENYYIIGSRGEAKKIVLNRELVIYEKEQILQGL</sequence>
<dbReference type="AlphaFoldDB" id="A0A644XQR8"/>
<reference evidence="1" key="1">
    <citation type="submission" date="2019-08" db="EMBL/GenBank/DDBJ databases">
        <authorList>
            <person name="Kucharzyk K."/>
            <person name="Murdoch R.W."/>
            <person name="Higgins S."/>
            <person name="Loffler F."/>
        </authorList>
    </citation>
    <scope>NUCLEOTIDE SEQUENCE</scope>
</reference>
<evidence type="ECO:0000313" key="1">
    <source>
        <dbReference type="EMBL" id="MPM18582.1"/>
    </source>
</evidence>
<comment type="caution">
    <text evidence="1">The sequence shown here is derived from an EMBL/GenBank/DDBJ whole genome shotgun (WGS) entry which is preliminary data.</text>
</comment>
<gene>
    <name evidence="1" type="ORF">SDC9_64995</name>
</gene>
<protein>
    <submittedName>
        <fullName evidence="1">Uncharacterized protein</fullName>
    </submittedName>
</protein>
<dbReference type="EMBL" id="VSSQ01003012">
    <property type="protein sequence ID" value="MPM18582.1"/>
    <property type="molecule type" value="Genomic_DNA"/>
</dbReference>
<proteinExistence type="predicted"/>
<accession>A0A644XQR8</accession>